<accession>A0A9N9DNT4</accession>
<protein>
    <submittedName>
        <fullName evidence="2">8019_t:CDS:1</fullName>
    </submittedName>
</protein>
<feature type="region of interest" description="Disordered" evidence="1">
    <location>
        <begin position="127"/>
        <end position="155"/>
    </location>
</feature>
<dbReference type="Proteomes" id="UP000789739">
    <property type="component" value="Unassembled WGS sequence"/>
</dbReference>
<evidence type="ECO:0000256" key="1">
    <source>
        <dbReference type="SAM" id="MobiDB-lite"/>
    </source>
</evidence>
<gene>
    <name evidence="2" type="ORF">PBRASI_LOCUS9815</name>
</gene>
<name>A0A9N9DNT4_9GLOM</name>
<organism evidence="2 3">
    <name type="scientific">Paraglomus brasilianum</name>
    <dbReference type="NCBI Taxonomy" id="144538"/>
    <lineage>
        <taxon>Eukaryota</taxon>
        <taxon>Fungi</taxon>
        <taxon>Fungi incertae sedis</taxon>
        <taxon>Mucoromycota</taxon>
        <taxon>Glomeromycotina</taxon>
        <taxon>Glomeromycetes</taxon>
        <taxon>Paraglomerales</taxon>
        <taxon>Paraglomeraceae</taxon>
        <taxon>Paraglomus</taxon>
    </lineage>
</organism>
<keyword evidence="3" id="KW-1185">Reference proteome</keyword>
<feature type="region of interest" description="Disordered" evidence="1">
    <location>
        <begin position="401"/>
        <end position="430"/>
    </location>
</feature>
<dbReference type="EMBL" id="CAJVPI010002358">
    <property type="protein sequence ID" value="CAG8641789.1"/>
    <property type="molecule type" value="Genomic_DNA"/>
</dbReference>
<dbReference type="OrthoDB" id="2430144at2759"/>
<dbReference type="AlphaFoldDB" id="A0A9N9DNT4"/>
<comment type="caution">
    <text evidence="2">The sequence shown here is derived from an EMBL/GenBank/DDBJ whole genome shotgun (WGS) entry which is preliminary data.</text>
</comment>
<proteinExistence type="predicted"/>
<reference evidence="2" key="1">
    <citation type="submission" date="2021-06" db="EMBL/GenBank/DDBJ databases">
        <authorList>
            <person name="Kallberg Y."/>
            <person name="Tangrot J."/>
            <person name="Rosling A."/>
        </authorList>
    </citation>
    <scope>NUCLEOTIDE SEQUENCE</scope>
    <source>
        <strain evidence="2">BR232B</strain>
    </source>
</reference>
<sequence length="430" mass="49870">MDISSGISSYFSSTKVEAWGYMGCLEHLAKVCAHLTSGDYDEILDKYKNHLFSIISSTSSLKKAKDKALRLNDTAERSFQRIEVTSFFKRLDTQSCQDLVDAKEKLYESKLKSRAYDRFVESTDAKNDRSSKRLRQETIISEEDKKKSDTNTVPKADDDNFDAHSFIVDLSLSSKIRGQFSNEEWANLVKRRPDAMDLLQARKKCLDAFELFRNPLQNDCHEREWTGELDGNFYVPWGEISVLASLRRRNNDKDILIEQLERSHQVDLLCNYEQYEIACALACGGPYSYNLTKLASDEFNLPRIMKDMLDDLELKLLKAGKDQLRPYIIGIQSYMTEIRVYLMERREIYFLHHLKSFNLPLTFPTYHYLKVALRVAWNIRGLVNSLVRELEETIINDDNDGFKTPPTVLSNNMKTNETPPKQPKKKKTEN</sequence>
<evidence type="ECO:0000313" key="2">
    <source>
        <dbReference type="EMBL" id="CAG8641789.1"/>
    </source>
</evidence>
<evidence type="ECO:0000313" key="3">
    <source>
        <dbReference type="Proteomes" id="UP000789739"/>
    </source>
</evidence>